<dbReference type="Proteomes" id="UP000218231">
    <property type="component" value="Unassembled WGS sequence"/>
</dbReference>
<evidence type="ECO:0000313" key="3">
    <source>
        <dbReference type="EMBL" id="PAV58925.1"/>
    </source>
</evidence>
<dbReference type="OrthoDB" id="5894620at2759"/>
<feature type="region of interest" description="Disordered" evidence="1">
    <location>
        <begin position="142"/>
        <end position="217"/>
    </location>
</feature>
<evidence type="ECO:0000256" key="2">
    <source>
        <dbReference type="SAM" id="SignalP"/>
    </source>
</evidence>
<accession>A0A2A2JBB1</accession>
<comment type="caution">
    <text evidence="3">The sequence shown here is derived from an EMBL/GenBank/DDBJ whole genome shotgun (WGS) entry which is preliminary data.</text>
</comment>
<gene>
    <name evidence="3" type="ORF">WR25_10472</name>
</gene>
<keyword evidence="2" id="KW-0732">Signal</keyword>
<feature type="compositionally biased region" description="Low complexity" evidence="1">
    <location>
        <begin position="172"/>
        <end position="186"/>
    </location>
</feature>
<dbReference type="AlphaFoldDB" id="A0A2A2JBB1"/>
<evidence type="ECO:0000256" key="1">
    <source>
        <dbReference type="SAM" id="MobiDB-lite"/>
    </source>
</evidence>
<proteinExistence type="predicted"/>
<feature type="chain" id="PRO_5013217309" evidence="2">
    <location>
        <begin position="17"/>
        <end position="217"/>
    </location>
</feature>
<reference evidence="3 4" key="1">
    <citation type="journal article" date="2017" name="Curr. Biol.">
        <title>Genome architecture and evolution of a unichromosomal asexual nematode.</title>
        <authorList>
            <person name="Fradin H."/>
            <person name="Zegar C."/>
            <person name="Gutwein M."/>
            <person name="Lucas J."/>
            <person name="Kovtun M."/>
            <person name="Corcoran D."/>
            <person name="Baugh L.R."/>
            <person name="Kiontke K."/>
            <person name="Gunsalus K."/>
            <person name="Fitch D.H."/>
            <person name="Piano F."/>
        </authorList>
    </citation>
    <scope>NUCLEOTIDE SEQUENCE [LARGE SCALE GENOMIC DNA]</scope>
    <source>
        <strain evidence="3">PF1309</strain>
    </source>
</reference>
<feature type="signal peptide" evidence="2">
    <location>
        <begin position="1"/>
        <end position="16"/>
    </location>
</feature>
<dbReference type="EMBL" id="LIAE01010554">
    <property type="protein sequence ID" value="PAV58925.1"/>
    <property type="molecule type" value="Genomic_DNA"/>
</dbReference>
<evidence type="ECO:0000313" key="4">
    <source>
        <dbReference type="Proteomes" id="UP000218231"/>
    </source>
</evidence>
<protein>
    <submittedName>
        <fullName evidence="3">Uncharacterized protein</fullName>
    </submittedName>
</protein>
<keyword evidence="4" id="KW-1185">Reference proteome</keyword>
<organism evidence="3 4">
    <name type="scientific">Diploscapter pachys</name>
    <dbReference type="NCBI Taxonomy" id="2018661"/>
    <lineage>
        <taxon>Eukaryota</taxon>
        <taxon>Metazoa</taxon>
        <taxon>Ecdysozoa</taxon>
        <taxon>Nematoda</taxon>
        <taxon>Chromadorea</taxon>
        <taxon>Rhabditida</taxon>
        <taxon>Rhabditina</taxon>
        <taxon>Rhabditomorpha</taxon>
        <taxon>Rhabditoidea</taxon>
        <taxon>Rhabditidae</taxon>
        <taxon>Diploscapter</taxon>
    </lineage>
</organism>
<sequence length="217" mass="24564">MKYHIIFMLLCYSTRAAISPLLRRQLMPESLKNKLCSIDPHLYICRMKKVNPILSNYYYSKWNYCTQHPELRICKMYREHRLLTTTVATPVMNPIADKIPQQALSSKWTGTKEMKAMIEREGLQLVPVPPNVLPLVESRRFEGQLHSKPTQSSKSAEKSNSSLIRSNDHLKSNSSSSSSLNSSTGSDRSKTNPKKTNSDDEILDESVIAGSGDIFTV</sequence>
<feature type="compositionally biased region" description="Low complexity" evidence="1">
    <location>
        <begin position="152"/>
        <end position="162"/>
    </location>
</feature>
<name>A0A2A2JBB1_9BILA</name>